<keyword evidence="12 17" id="KW-0496">Mitochondrion</keyword>
<comment type="similarity">
    <text evidence="2">Belongs to the complex I subunit 6 family.</text>
</comment>
<evidence type="ECO:0000256" key="9">
    <source>
        <dbReference type="ARBA" id="ARBA00022982"/>
    </source>
</evidence>
<reference evidence="17" key="1">
    <citation type="journal article" date="2007" name="BMC Genomics">
        <title>The complete mitochondrial genome of the sea spider Achelia bituberculata (Pycnogonida, Ammotheidae): arthropod ground pattern of gene arrangement.</title>
        <authorList>
            <person name="Park S.J."/>
            <person name="Lee Y.S."/>
            <person name="Hwang U.W."/>
        </authorList>
    </citation>
    <scope>NUCLEOTIDE SEQUENCE</scope>
</reference>
<evidence type="ECO:0000256" key="3">
    <source>
        <dbReference type="ARBA" id="ARBA00012944"/>
    </source>
</evidence>
<feature type="transmembrane region" description="Helical" evidence="16">
    <location>
        <begin position="79"/>
        <end position="97"/>
    </location>
</feature>
<evidence type="ECO:0000256" key="13">
    <source>
        <dbReference type="ARBA" id="ARBA00023136"/>
    </source>
</evidence>
<evidence type="ECO:0000256" key="14">
    <source>
        <dbReference type="ARBA" id="ARBA00031019"/>
    </source>
</evidence>
<dbReference type="PANTHER" id="PTHR11435:SF1">
    <property type="entry name" value="NADH-UBIQUINONE OXIDOREDUCTASE CHAIN 6"/>
    <property type="match status" value="1"/>
</dbReference>
<evidence type="ECO:0000256" key="16">
    <source>
        <dbReference type="SAM" id="Phobius"/>
    </source>
</evidence>
<protein>
    <recommendedName>
        <fullName evidence="4">NADH-ubiquinone oxidoreductase chain 6</fullName>
        <ecNumber evidence="3">7.1.1.2</ecNumber>
    </recommendedName>
    <alternativeName>
        <fullName evidence="14">NADH dehydrogenase subunit 6</fullName>
    </alternativeName>
</protein>
<evidence type="ECO:0000256" key="10">
    <source>
        <dbReference type="ARBA" id="ARBA00022989"/>
    </source>
</evidence>
<keyword evidence="6" id="KW-0679">Respiratory chain</keyword>
<dbReference type="GO" id="GO:0008137">
    <property type="term" value="F:NADH dehydrogenase (ubiquinone) activity"/>
    <property type="evidence" value="ECO:0007669"/>
    <property type="project" value="UniProtKB-EC"/>
</dbReference>
<feature type="transmembrane region" description="Helical" evidence="16">
    <location>
        <begin position="46"/>
        <end position="67"/>
    </location>
</feature>
<dbReference type="AlphaFoldDB" id="A7E1Q4"/>
<name>A7E1Q4_ACHBT</name>
<gene>
    <name evidence="17" type="primary">ND6</name>
</gene>
<comment type="catalytic activity">
    <reaction evidence="15">
        <text>a ubiquinone + NADH + 5 H(+)(in) = a ubiquinol + NAD(+) + 4 H(+)(out)</text>
        <dbReference type="Rhea" id="RHEA:29091"/>
        <dbReference type="Rhea" id="RHEA-COMP:9565"/>
        <dbReference type="Rhea" id="RHEA-COMP:9566"/>
        <dbReference type="ChEBI" id="CHEBI:15378"/>
        <dbReference type="ChEBI" id="CHEBI:16389"/>
        <dbReference type="ChEBI" id="CHEBI:17976"/>
        <dbReference type="ChEBI" id="CHEBI:57540"/>
        <dbReference type="ChEBI" id="CHEBI:57945"/>
        <dbReference type="EC" id="7.1.1.2"/>
    </reaction>
</comment>
<organism evidence="17">
    <name type="scientific">Achelia bituberculata</name>
    <name type="common">Sea spider</name>
    <dbReference type="NCBI Taxonomy" id="262805"/>
    <lineage>
        <taxon>Eukaryota</taxon>
        <taxon>Metazoa</taxon>
        <taxon>Ecdysozoa</taxon>
        <taxon>Arthropoda</taxon>
        <taxon>Chelicerata</taxon>
        <taxon>Pycnogonida</taxon>
        <taxon>Pantopoda</taxon>
        <taxon>Ammotheidae</taxon>
        <taxon>Achelia</taxon>
    </lineage>
</organism>
<accession>A7E1Q4</accession>
<dbReference type="EC" id="7.1.1.2" evidence="3"/>
<comment type="subcellular location">
    <subcellularLocation>
        <location evidence="1">Mitochondrion membrane</location>
        <topology evidence="1">Multi-pass membrane protein</topology>
    </subcellularLocation>
</comment>
<keyword evidence="10 16" id="KW-1133">Transmembrane helix</keyword>
<dbReference type="EMBL" id="AY457170">
    <property type="protein sequence ID" value="AAS18915.1"/>
    <property type="molecule type" value="Genomic_DNA"/>
</dbReference>
<dbReference type="InterPro" id="IPR050269">
    <property type="entry name" value="ComplexI_Subunit6"/>
</dbReference>
<evidence type="ECO:0000313" key="17">
    <source>
        <dbReference type="EMBL" id="AAS18915.1"/>
    </source>
</evidence>
<geneLocation type="mitochondrion" evidence="17"/>
<evidence type="ECO:0000256" key="12">
    <source>
        <dbReference type="ARBA" id="ARBA00023128"/>
    </source>
</evidence>
<evidence type="ECO:0000256" key="6">
    <source>
        <dbReference type="ARBA" id="ARBA00022660"/>
    </source>
</evidence>
<evidence type="ECO:0000256" key="2">
    <source>
        <dbReference type="ARBA" id="ARBA00005698"/>
    </source>
</evidence>
<keyword evidence="7 16" id="KW-0812">Transmembrane</keyword>
<keyword evidence="5" id="KW-0813">Transport</keyword>
<keyword evidence="8" id="KW-1278">Translocase</keyword>
<evidence type="ECO:0000256" key="8">
    <source>
        <dbReference type="ARBA" id="ARBA00022967"/>
    </source>
</evidence>
<dbReference type="PANTHER" id="PTHR11435">
    <property type="entry name" value="NADH UBIQUINONE OXIDOREDUCTASE SUBUNIT ND6"/>
    <property type="match status" value="1"/>
</dbReference>
<sequence>MIMWLLIIFMSFIFGMIKSPLMLVILILMQTIMLSLMIFYTHMSFWMSYILILIFLGGMLVIFIYIASLSSNEKFNVSWNNYIYMIFFLMGTMIFMYCMNENNLISQIFNFNKNLLFYQSDYVTNMYSFSMMLSTLFLALYLMITLFIIVKMSNMNKGPLRSK</sequence>
<evidence type="ECO:0000256" key="1">
    <source>
        <dbReference type="ARBA" id="ARBA00004225"/>
    </source>
</evidence>
<evidence type="ECO:0000256" key="4">
    <source>
        <dbReference type="ARBA" id="ARBA00021095"/>
    </source>
</evidence>
<proteinExistence type="inferred from homology"/>
<keyword evidence="9" id="KW-0249">Electron transport</keyword>
<keyword evidence="11" id="KW-0520">NAD</keyword>
<evidence type="ECO:0000256" key="15">
    <source>
        <dbReference type="ARBA" id="ARBA00049551"/>
    </source>
</evidence>
<feature type="transmembrane region" description="Helical" evidence="16">
    <location>
        <begin position="126"/>
        <end position="150"/>
    </location>
</feature>
<evidence type="ECO:0000256" key="7">
    <source>
        <dbReference type="ARBA" id="ARBA00022692"/>
    </source>
</evidence>
<evidence type="ECO:0000256" key="11">
    <source>
        <dbReference type="ARBA" id="ARBA00023027"/>
    </source>
</evidence>
<keyword evidence="13 16" id="KW-0472">Membrane</keyword>
<dbReference type="GO" id="GO:0031966">
    <property type="term" value="C:mitochondrial membrane"/>
    <property type="evidence" value="ECO:0007669"/>
    <property type="project" value="UniProtKB-SubCell"/>
</dbReference>
<evidence type="ECO:0000256" key="5">
    <source>
        <dbReference type="ARBA" id="ARBA00022448"/>
    </source>
</evidence>